<proteinExistence type="predicted"/>
<dbReference type="AlphaFoldDB" id="A0A1H9IPC7"/>
<dbReference type="GO" id="GO:0005506">
    <property type="term" value="F:iron ion binding"/>
    <property type="evidence" value="ECO:0007669"/>
    <property type="project" value="TreeGrafter"/>
</dbReference>
<reference evidence="2 3" key="1">
    <citation type="submission" date="2016-10" db="EMBL/GenBank/DDBJ databases">
        <authorList>
            <person name="de Groot N.N."/>
        </authorList>
    </citation>
    <scope>NUCLEOTIDE SEQUENCE [LARGE SCALE GENOMIC DNA]</scope>
    <source>
        <strain evidence="2 3">DSM 25927</strain>
    </source>
</reference>
<sequence>MTQFTVTPAAARFIARMIRFGGQGAQAGFRLCVSAGGCSGFNSEFSVEAAPRPGDQAFEQAGVRLFLPAESRLLLEGVTIDFSESATHSGLSFFDPKASGCGCSSSAAKHEDSGLTQIQV</sequence>
<evidence type="ECO:0000313" key="3">
    <source>
        <dbReference type="Proteomes" id="UP000199233"/>
    </source>
</evidence>
<name>A0A1H9IPC7_9GAMM</name>
<protein>
    <submittedName>
        <fullName evidence="2">Iron-sulfur cluster assembly accessory protein</fullName>
    </submittedName>
</protein>
<gene>
    <name evidence="2" type="ORF">SAMN04488038_110123</name>
</gene>
<dbReference type="InterPro" id="IPR016092">
    <property type="entry name" value="ATAP"/>
</dbReference>
<dbReference type="STRING" id="489703.SAMN04488038_110123"/>
<dbReference type="PANTHER" id="PTHR43011">
    <property type="entry name" value="IRON-SULFUR CLUSTER ASSEMBLY 2 HOMOLOG, MITOCHONDRIAL"/>
    <property type="match status" value="1"/>
</dbReference>
<dbReference type="InterPro" id="IPR035903">
    <property type="entry name" value="HesB-like_dom_sf"/>
</dbReference>
<dbReference type="Gene3D" id="2.60.300.12">
    <property type="entry name" value="HesB-like domain"/>
    <property type="match status" value="1"/>
</dbReference>
<dbReference type="GO" id="GO:0051539">
    <property type="term" value="F:4 iron, 4 sulfur cluster binding"/>
    <property type="evidence" value="ECO:0007669"/>
    <property type="project" value="TreeGrafter"/>
</dbReference>
<dbReference type="SUPFAM" id="SSF89360">
    <property type="entry name" value="HesB-like domain"/>
    <property type="match status" value="1"/>
</dbReference>
<feature type="domain" description="Core" evidence="1">
    <location>
        <begin position="3"/>
        <end position="103"/>
    </location>
</feature>
<dbReference type="OrthoDB" id="9810116at2"/>
<evidence type="ECO:0000313" key="2">
    <source>
        <dbReference type="EMBL" id="SEQ76406.1"/>
    </source>
</evidence>
<dbReference type="NCBIfam" id="TIGR00049">
    <property type="entry name" value="iron-sulfur cluster assembly accessory protein"/>
    <property type="match status" value="1"/>
</dbReference>
<keyword evidence="3" id="KW-1185">Reference proteome</keyword>
<evidence type="ECO:0000259" key="1">
    <source>
        <dbReference type="Pfam" id="PF01521"/>
    </source>
</evidence>
<dbReference type="Pfam" id="PF01521">
    <property type="entry name" value="Fe-S_biosyn"/>
    <property type="match status" value="1"/>
</dbReference>
<dbReference type="InterPro" id="IPR000361">
    <property type="entry name" value="ATAP_core_dom"/>
</dbReference>
<dbReference type="GO" id="GO:0016226">
    <property type="term" value="P:iron-sulfur cluster assembly"/>
    <property type="evidence" value="ECO:0007669"/>
    <property type="project" value="InterPro"/>
</dbReference>
<dbReference type="GO" id="GO:0051537">
    <property type="term" value="F:2 iron, 2 sulfur cluster binding"/>
    <property type="evidence" value="ECO:0007669"/>
    <property type="project" value="TreeGrafter"/>
</dbReference>
<dbReference type="PANTHER" id="PTHR43011:SF1">
    <property type="entry name" value="IRON-SULFUR CLUSTER ASSEMBLY 2 HOMOLOG, MITOCHONDRIAL"/>
    <property type="match status" value="1"/>
</dbReference>
<dbReference type="EMBL" id="FOFS01000010">
    <property type="protein sequence ID" value="SEQ76406.1"/>
    <property type="molecule type" value="Genomic_DNA"/>
</dbReference>
<organism evidence="2 3">
    <name type="scientific">Solimonas aquatica</name>
    <dbReference type="NCBI Taxonomy" id="489703"/>
    <lineage>
        <taxon>Bacteria</taxon>
        <taxon>Pseudomonadati</taxon>
        <taxon>Pseudomonadota</taxon>
        <taxon>Gammaproteobacteria</taxon>
        <taxon>Nevskiales</taxon>
        <taxon>Nevskiaceae</taxon>
        <taxon>Solimonas</taxon>
    </lineage>
</organism>
<dbReference type="RefSeq" id="WP_093287102.1">
    <property type="nucleotide sequence ID" value="NZ_FOFS01000010.1"/>
</dbReference>
<accession>A0A1H9IPC7</accession>
<dbReference type="Proteomes" id="UP000199233">
    <property type="component" value="Unassembled WGS sequence"/>
</dbReference>